<feature type="region of interest" description="Disordered" evidence="1">
    <location>
        <begin position="1"/>
        <end position="20"/>
    </location>
</feature>
<evidence type="ECO:0000313" key="3">
    <source>
        <dbReference type="Proteomes" id="UP001165243"/>
    </source>
</evidence>
<accession>A0AAV5PC63</accession>
<dbReference type="RefSeq" id="WP_003620813.1">
    <property type="nucleotide sequence ID" value="NZ_BJMY01000001.1"/>
</dbReference>
<dbReference type="EMBL" id="BSWK01000003">
    <property type="protein sequence ID" value="GMB86091.1"/>
    <property type="molecule type" value="Genomic_DNA"/>
</dbReference>
<gene>
    <name evidence="2" type="ORF">ME0900_04630</name>
</gene>
<evidence type="ECO:0000313" key="2">
    <source>
        <dbReference type="EMBL" id="GMB86091.1"/>
    </source>
</evidence>
<sequence>MFGKKNKAEAAKAEKEASKKTDGRILLYSDIIDALYDEMPRESGRPCWKLSSSWNRRSTWAR</sequence>
<name>A0AAV5PC63_LACDE</name>
<protein>
    <submittedName>
        <fullName evidence="2">Uncharacterized protein</fullName>
    </submittedName>
</protein>
<organism evidence="2 3">
    <name type="scientific">Lactobacillus delbrueckii subsp. bulgaricus</name>
    <dbReference type="NCBI Taxonomy" id="1585"/>
    <lineage>
        <taxon>Bacteria</taxon>
        <taxon>Bacillati</taxon>
        <taxon>Bacillota</taxon>
        <taxon>Bacilli</taxon>
        <taxon>Lactobacillales</taxon>
        <taxon>Lactobacillaceae</taxon>
        <taxon>Lactobacillus</taxon>
    </lineage>
</organism>
<dbReference type="AlphaFoldDB" id="A0AAV5PC63"/>
<dbReference type="Proteomes" id="UP001165243">
    <property type="component" value="Unassembled WGS sequence"/>
</dbReference>
<proteinExistence type="predicted"/>
<evidence type="ECO:0000256" key="1">
    <source>
        <dbReference type="SAM" id="MobiDB-lite"/>
    </source>
</evidence>
<comment type="caution">
    <text evidence="2">The sequence shown here is derived from an EMBL/GenBank/DDBJ whole genome shotgun (WGS) entry which is preliminary data.</text>
</comment>
<reference evidence="2" key="1">
    <citation type="submission" date="2023-04" db="EMBL/GenBank/DDBJ databases">
        <title>Draft genome sequences of Lactobacillus delbrueckii subsp. bulgaricus ME-900 and ME-901 with improved acid tolerance.</title>
        <authorList>
            <person name="Ishida T."/>
            <person name="Yamamoto E."/>
            <person name="Koizumi A."/>
            <person name="Fujiwara S."/>
            <person name="Makino S."/>
            <person name="Kano H."/>
            <person name="Kimura K."/>
        </authorList>
    </citation>
    <scope>NUCLEOTIDE SEQUENCE</scope>
    <source>
        <strain evidence="2">ME-900</strain>
    </source>
</reference>